<organism evidence="1 2">
    <name type="scientific">Armillaria gallica</name>
    <name type="common">Bulbous honey fungus</name>
    <name type="synonym">Armillaria bulbosa</name>
    <dbReference type="NCBI Taxonomy" id="47427"/>
    <lineage>
        <taxon>Eukaryota</taxon>
        <taxon>Fungi</taxon>
        <taxon>Dikarya</taxon>
        <taxon>Basidiomycota</taxon>
        <taxon>Agaricomycotina</taxon>
        <taxon>Agaricomycetes</taxon>
        <taxon>Agaricomycetidae</taxon>
        <taxon>Agaricales</taxon>
        <taxon>Marasmiineae</taxon>
        <taxon>Physalacriaceae</taxon>
        <taxon>Armillaria</taxon>
    </lineage>
</organism>
<protein>
    <submittedName>
        <fullName evidence="1">Uncharacterized protein</fullName>
    </submittedName>
</protein>
<gene>
    <name evidence="1" type="ORF">ARMGADRAFT_1012898</name>
</gene>
<evidence type="ECO:0000313" key="1">
    <source>
        <dbReference type="EMBL" id="PBK93220.1"/>
    </source>
</evidence>
<proteinExistence type="predicted"/>
<dbReference type="InParanoid" id="A0A2H3DGH7"/>
<accession>A0A2H3DGH7</accession>
<dbReference type="Proteomes" id="UP000217790">
    <property type="component" value="Unassembled WGS sequence"/>
</dbReference>
<evidence type="ECO:0000313" key="2">
    <source>
        <dbReference type="Proteomes" id="UP000217790"/>
    </source>
</evidence>
<reference evidence="2" key="1">
    <citation type="journal article" date="2017" name="Nat. Ecol. Evol.">
        <title>Genome expansion and lineage-specific genetic innovations in the forest pathogenic fungi Armillaria.</title>
        <authorList>
            <person name="Sipos G."/>
            <person name="Prasanna A.N."/>
            <person name="Walter M.C."/>
            <person name="O'Connor E."/>
            <person name="Balint B."/>
            <person name="Krizsan K."/>
            <person name="Kiss B."/>
            <person name="Hess J."/>
            <person name="Varga T."/>
            <person name="Slot J."/>
            <person name="Riley R."/>
            <person name="Boka B."/>
            <person name="Rigling D."/>
            <person name="Barry K."/>
            <person name="Lee J."/>
            <person name="Mihaltcheva S."/>
            <person name="LaButti K."/>
            <person name="Lipzen A."/>
            <person name="Waldron R."/>
            <person name="Moloney N.M."/>
            <person name="Sperisen C."/>
            <person name="Kredics L."/>
            <person name="Vagvoelgyi C."/>
            <person name="Patrignani A."/>
            <person name="Fitzpatrick D."/>
            <person name="Nagy I."/>
            <person name="Doyle S."/>
            <person name="Anderson J.B."/>
            <person name="Grigoriev I.V."/>
            <person name="Gueldener U."/>
            <person name="Muensterkoetter M."/>
            <person name="Nagy L.G."/>
        </authorList>
    </citation>
    <scope>NUCLEOTIDE SEQUENCE [LARGE SCALE GENOMIC DNA]</scope>
    <source>
        <strain evidence="2">Ar21-2</strain>
    </source>
</reference>
<dbReference type="AlphaFoldDB" id="A0A2H3DGH7"/>
<sequence length="72" mass="8401">MSHHHTFHNAPQTIYGVNLMDWSINKMPIITRVLIVLSIIARGGKIHRHTRLYCTILCNDNHHEYGVERGRL</sequence>
<keyword evidence="2" id="KW-1185">Reference proteome</keyword>
<name>A0A2H3DGH7_ARMGA</name>
<dbReference type="EMBL" id="KZ293657">
    <property type="protein sequence ID" value="PBK93220.1"/>
    <property type="molecule type" value="Genomic_DNA"/>
</dbReference>